<organism evidence="3 4">
    <name type="scientific">Stutzerimonas nitrititolerans</name>
    <dbReference type="NCBI Taxonomy" id="2482751"/>
    <lineage>
        <taxon>Bacteria</taxon>
        <taxon>Pseudomonadati</taxon>
        <taxon>Pseudomonadota</taxon>
        <taxon>Gammaproteobacteria</taxon>
        <taxon>Pseudomonadales</taxon>
        <taxon>Pseudomonadaceae</taxon>
        <taxon>Stutzerimonas</taxon>
    </lineage>
</organism>
<comment type="caution">
    <text evidence="3">The sequence shown here is derived from an EMBL/GenBank/DDBJ whole genome shotgun (WGS) entry which is preliminary data.</text>
</comment>
<protein>
    <submittedName>
        <fullName evidence="3">LysM peptidoglycan-binding domain-containing protein</fullName>
    </submittedName>
</protein>
<dbReference type="CDD" id="cd00118">
    <property type="entry name" value="LysM"/>
    <property type="match status" value="1"/>
</dbReference>
<evidence type="ECO:0000256" key="1">
    <source>
        <dbReference type="SAM" id="MobiDB-lite"/>
    </source>
</evidence>
<dbReference type="SMART" id="SM00257">
    <property type="entry name" value="LysM"/>
    <property type="match status" value="1"/>
</dbReference>
<reference evidence="3 4" key="1">
    <citation type="submission" date="2018-10" db="EMBL/GenBank/DDBJ databases">
        <title>Pseudomonas sp. GL14 genome.</title>
        <authorList>
            <person name="Peng J."/>
            <person name="Liu Z.-P."/>
        </authorList>
    </citation>
    <scope>NUCLEOTIDE SEQUENCE [LARGE SCALE GENOMIC DNA]</scope>
    <source>
        <strain evidence="3 4">GL14</strain>
    </source>
</reference>
<dbReference type="Gene3D" id="3.10.350.10">
    <property type="entry name" value="LysM domain"/>
    <property type="match status" value="1"/>
</dbReference>
<feature type="domain" description="LysM" evidence="2">
    <location>
        <begin position="4"/>
        <end position="49"/>
    </location>
</feature>
<evidence type="ECO:0000313" key="3">
    <source>
        <dbReference type="EMBL" id="RMI02892.1"/>
    </source>
</evidence>
<dbReference type="InterPro" id="IPR036779">
    <property type="entry name" value="LysM_dom_sf"/>
</dbReference>
<feature type="region of interest" description="Disordered" evidence="1">
    <location>
        <begin position="46"/>
        <end position="97"/>
    </location>
</feature>
<dbReference type="EMBL" id="RFFL01000001">
    <property type="protein sequence ID" value="RMI02892.1"/>
    <property type="molecule type" value="Genomic_DNA"/>
</dbReference>
<sequence length="867" mass="93536">MTSSAYVVQAGDTLESIAKARGISQADIQATNPIIQDRNKIQAGWKLNIPGSGQPTAPTSGAPAKPATVPPTTPSQARQPTELPPPQHAGDCSSAAVKGAPPCSDEVVDVVHFTGDENRLFVLTEAYSRELKTEVDRVQALMDEFHGIVAQASASQCLKTAANPEAACTCTACRKREWAGKAEDAGLIELKAIQPPTVVPDTKEADLQAQIAELRDARDFFDRYGTLAAVRRGHVHTAVENNWRTLCARKVAQIEAEIAALQARLPASTGSKNAETFAGGGKPDPNSPYSRSRSVETGRGRATTHGIREVVIFSTPDRRYYVSERFWGRITKTWRYKLHTQVMREKPLSPALVKDLMDEIKTQIGESAKAGPLGKLEGKLSLWKSQDDNLLNTLHQELYQYESPQRDNDRFALSAEAHALRFAASASAGIKSFNPAKGEIDVGVKCEAAFSLAEGRITTTTYFPSRAGSTLQISYRNALGDPVRHSFGSFRLNGSLELSCFAGVKGGVEAGIKTGKGAAEGPSGALALLGTPSIDASKAGGRAGLKAEGFAGGEVGGALSGAVEWLPPADFGKNSSNPGALTSGNSNWNALAQIKAEGNVAFGIGAEVDFGISLTLDQFSLHCKANLVFGPGAGGGFGTVVDLEKVWDLVVLVCETLSDIEYRYLFSVEEGAFNAISQLLYKAMLFPEKSINELVDNGIQRMRDWWGEREAGIVEAEQLAKGILAFKAVKVGNKYLTIDKLPPETLGPMIWVLTEAYIGEATLVKEKAIVELISRVQRWRHMIEILEHMSVDGSKVNAITSLERINSFLLDSQQADFNRHLDGLALQGHPSTPAMQYAWRVEDSVAYQNKKETLLAAAFRQRNSRLA</sequence>
<dbReference type="Pfam" id="PF01476">
    <property type="entry name" value="LysM"/>
    <property type="match status" value="1"/>
</dbReference>
<gene>
    <name evidence="3" type="ORF">EA795_00055</name>
</gene>
<dbReference type="InterPro" id="IPR018392">
    <property type="entry name" value="LysM"/>
</dbReference>
<name>A0ABX9V9H7_9GAMM</name>
<dbReference type="Proteomes" id="UP000269134">
    <property type="component" value="Unassembled WGS sequence"/>
</dbReference>
<proteinExistence type="predicted"/>
<keyword evidence="4" id="KW-1185">Reference proteome</keyword>
<evidence type="ECO:0000259" key="2">
    <source>
        <dbReference type="PROSITE" id="PS51782"/>
    </source>
</evidence>
<dbReference type="SUPFAM" id="SSF54106">
    <property type="entry name" value="LysM domain"/>
    <property type="match status" value="1"/>
</dbReference>
<dbReference type="PROSITE" id="PS51782">
    <property type="entry name" value="LYSM"/>
    <property type="match status" value="1"/>
</dbReference>
<feature type="region of interest" description="Disordered" evidence="1">
    <location>
        <begin position="269"/>
        <end position="301"/>
    </location>
</feature>
<dbReference type="RefSeq" id="WP_122074889.1">
    <property type="nucleotide sequence ID" value="NZ_JAFHXU010000002.1"/>
</dbReference>
<dbReference type="GeneID" id="84607420"/>
<accession>A0ABX9V9H7</accession>
<evidence type="ECO:0000313" key="4">
    <source>
        <dbReference type="Proteomes" id="UP000269134"/>
    </source>
</evidence>